<evidence type="ECO:0000313" key="1">
    <source>
        <dbReference type="EMBL" id="VFK63989.1"/>
    </source>
</evidence>
<gene>
    <name evidence="1" type="ORF">BECKTC1821F_GA0114240_11116</name>
</gene>
<organism evidence="1">
    <name type="scientific">Candidatus Kentrum sp. TC</name>
    <dbReference type="NCBI Taxonomy" id="2126339"/>
    <lineage>
        <taxon>Bacteria</taxon>
        <taxon>Pseudomonadati</taxon>
        <taxon>Pseudomonadota</taxon>
        <taxon>Gammaproteobacteria</taxon>
        <taxon>Candidatus Kentrum</taxon>
    </lineage>
</organism>
<name>A0A451AD89_9GAMM</name>
<reference evidence="1" key="1">
    <citation type="submission" date="2019-02" db="EMBL/GenBank/DDBJ databases">
        <authorList>
            <person name="Gruber-Vodicka R. H."/>
            <person name="Seah K. B. B."/>
        </authorList>
    </citation>
    <scope>NUCLEOTIDE SEQUENCE</scope>
    <source>
        <strain evidence="1">BECK_BZ126</strain>
    </source>
</reference>
<sequence length="33" mass="4091">MSTTSLLYHTWDIRGCTYVHTRYERDNTILRMR</sequence>
<accession>A0A451AD89</accession>
<dbReference type="AlphaFoldDB" id="A0A451AD89"/>
<proteinExistence type="predicted"/>
<dbReference type="EMBL" id="CAADFW010000111">
    <property type="protein sequence ID" value="VFK63989.1"/>
    <property type="molecule type" value="Genomic_DNA"/>
</dbReference>
<protein>
    <submittedName>
        <fullName evidence="1">Uncharacterized protein</fullName>
    </submittedName>
</protein>